<dbReference type="Pfam" id="PF01610">
    <property type="entry name" value="DDE_Tnp_ISL3"/>
    <property type="match status" value="1"/>
</dbReference>
<gene>
    <name evidence="2" type="ORF">EYB53_016460</name>
</gene>
<evidence type="ECO:0000259" key="1">
    <source>
        <dbReference type="Pfam" id="PF01610"/>
    </source>
</evidence>
<accession>A0ABS4DD02</accession>
<dbReference type="EMBL" id="SIJK02000031">
    <property type="protein sequence ID" value="MBP1467307.1"/>
    <property type="molecule type" value="Genomic_DNA"/>
</dbReference>
<dbReference type="Proteomes" id="UP001193081">
    <property type="component" value="Unassembled WGS sequence"/>
</dbReference>
<protein>
    <submittedName>
        <fullName evidence="2">Transposase</fullName>
    </submittedName>
</protein>
<comment type="caution">
    <text evidence="2">The sequence shown here is derived from an EMBL/GenBank/DDBJ whole genome shotgun (WGS) entry which is preliminary data.</text>
</comment>
<dbReference type="InterPro" id="IPR002560">
    <property type="entry name" value="Transposase_DDE"/>
</dbReference>
<reference evidence="2 3" key="1">
    <citation type="submission" date="2021-03" db="EMBL/GenBank/DDBJ databases">
        <authorList>
            <person name="Grouzdev D.S."/>
        </authorList>
    </citation>
    <scope>NUCLEOTIDE SEQUENCE [LARGE SCALE GENOMIC DNA]</scope>
    <source>
        <strain evidence="2 3">M50-1</strain>
    </source>
</reference>
<dbReference type="RefSeq" id="WP_135479513.1">
    <property type="nucleotide sequence ID" value="NZ_SIJK02000031.1"/>
</dbReference>
<evidence type="ECO:0000313" key="2">
    <source>
        <dbReference type="EMBL" id="MBP1467307.1"/>
    </source>
</evidence>
<keyword evidence="3" id="KW-1185">Reference proteome</keyword>
<evidence type="ECO:0000313" key="3">
    <source>
        <dbReference type="Proteomes" id="UP001193081"/>
    </source>
</evidence>
<sequence length="113" mass="13245">MQYLLNHLLKKGRVLEDAYEFRKHQTSDFVEGLNNKLKVLKRRCFGMTNHRNLFQRITLDLEGYRRFDSQTDPLGPTPGNPGEPNFSETAAYFVIREKYSQTLISFRNKPSTC</sequence>
<organism evidence="2 3">
    <name type="scientific">Candidatus Chloroploca mongolica</name>
    <dbReference type="NCBI Taxonomy" id="2528176"/>
    <lineage>
        <taxon>Bacteria</taxon>
        <taxon>Bacillati</taxon>
        <taxon>Chloroflexota</taxon>
        <taxon>Chloroflexia</taxon>
        <taxon>Chloroflexales</taxon>
        <taxon>Chloroflexineae</taxon>
        <taxon>Oscillochloridaceae</taxon>
        <taxon>Candidatus Chloroploca</taxon>
    </lineage>
</organism>
<proteinExistence type="predicted"/>
<feature type="domain" description="Transposase IS204/IS1001/IS1096/IS1165 DDE" evidence="1">
    <location>
        <begin position="21"/>
        <end position="57"/>
    </location>
</feature>
<name>A0ABS4DD02_9CHLR</name>